<dbReference type="InterPro" id="IPR036653">
    <property type="entry name" value="CinA-like_C"/>
</dbReference>
<dbReference type="Proteomes" id="UP000030980">
    <property type="component" value="Unassembled WGS sequence"/>
</dbReference>
<feature type="domain" description="CinA C-terminal" evidence="1">
    <location>
        <begin position="5"/>
        <end position="150"/>
    </location>
</feature>
<evidence type="ECO:0000313" key="5">
    <source>
        <dbReference type="Proteomes" id="UP000186079"/>
    </source>
</evidence>
<organism evidence="2 4">
    <name type="scientific">Pseudomonas flexibilis</name>
    <dbReference type="NCBI Taxonomy" id="706570"/>
    <lineage>
        <taxon>Bacteria</taxon>
        <taxon>Pseudomonadati</taxon>
        <taxon>Pseudomonadota</taxon>
        <taxon>Gammaproteobacteria</taxon>
        <taxon>Pseudomonadales</taxon>
        <taxon>Pseudomonadaceae</taxon>
        <taxon>Pseudomonas</taxon>
    </lineage>
</organism>
<dbReference type="RefSeq" id="WP_027590295.1">
    <property type="nucleotide sequence ID" value="NZ_FMUP01000003.1"/>
</dbReference>
<evidence type="ECO:0000313" key="4">
    <source>
        <dbReference type="Proteomes" id="UP000030980"/>
    </source>
</evidence>
<dbReference type="STRING" id="706570.PT85_13305"/>
<proteinExistence type="predicted"/>
<gene>
    <name evidence="2" type="ORF">PT85_13305</name>
    <name evidence="3" type="ORF">SAMN05421672_102190</name>
</gene>
<dbReference type="InterPro" id="IPR008136">
    <property type="entry name" value="CinA_C"/>
</dbReference>
<reference evidence="3 5" key="2">
    <citation type="submission" date="2017-01" db="EMBL/GenBank/DDBJ databases">
        <authorList>
            <person name="Mah S.A."/>
            <person name="Swanson W.J."/>
            <person name="Moy G.W."/>
            <person name="Vacquier V.D."/>
        </authorList>
    </citation>
    <scope>NUCLEOTIDE SEQUENCE [LARGE SCALE GENOMIC DNA]</scope>
    <source>
        <strain evidence="3 5">ATCC 29606</strain>
    </source>
</reference>
<protein>
    <submittedName>
        <fullName evidence="3">Amidohydrolase, PncC family</fullName>
    </submittedName>
    <submittedName>
        <fullName evidence="2">Ompetence-damaged protein</fullName>
    </submittedName>
</protein>
<keyword evidence="3" id="KW-0378">Hydrolase</keyword>
<sequence length="162" mass="17054">MQTLEDVVEFLTRHQLMLTTAESCTAGLMSGLLADVAGCGKVLESGYVTYTVGAKHAMLGVSLQTIQTYGLTSEEVAREMAVGALRASAATIALANTGLAEADGPMDGVVCFACAMGIEGNIKVISETVKFDGERNAVRRAAARHGLLHLPDYHQRLRKAGA</sequence>
<dbReference type="AlphaFoldDB" id="A0A0B3BNL1"/>
<dbReference type="Gene3D" id="3.90.950.20">
    <property type="entry name" value="CinA-like"/>
    <property type="match status" value="1"/>
</dbReference>
<reference evidence="2 4" key="1">
    <citation type="submission" date="2014-11" db="EMBL/GenBank/DDBJ databases">
        <title>Genome sequence of Pseudomonas tuomuerensis JCM 14085.</title>
        <authorList>
            <person name="Shin S.-K."/>
            <person name="Yi H."/>
        </authorList>
    </citation>
    <scope>NUCLEOTIDE SEQUENCE [LARGE SCALE GENOMIC DNA]</scope>
    <source>
        <strain evidence="2 4">JCM 14085</strain>
    </source>
</reference>
<name>A0A0B3BNL1_9PSED</name>
<evidence type="ECO:0000313" key="3">
    <source>
        <dbReference type="EMBL" id="SIQ04478.1"/>
    </source>
</evidence>
<dbReference type="NCBIfam" id="TIGR00199">
    <property type="entry name" value="PncC_domain"/>
    <property type="match status" value="1"/>
</dbReference>
<evidence type="ECO:0000313" key="2">
    <source>
        <dbReference type="EMBL" id="KHO64210.1"/>
    </source>
</evidence>
<dbReference type="EMBL" id="FTMC01000002">
    <property type="protein sequence ID" value="SIQ04478.1"/>
    <property type="molecule type" value="Genomic_DNA"/>
</dbReference>
<dbReference type="EMBL" id="JTAK01000005">
    <property type="protein sequence ID" value="KHO64210.1"/>
    <property type="molecule type" value="Genomic_DNA"/>
</dbReference>
<accession>A0A0B2D625</accession>
<dbReference type="GO" id="GO:0016787">
    <property type="term" value="F:hydrolase activity"/>
    <property type="evidence" value="ECO:0007669"/>
    <property type="project" value="UniProtKB-KW"/>
</dbReference>
<dbReference type="Proteomes" id="UP000186079">
    <property type="component" value="Unassembled WGS sequence"/>
</dbReference>
<dbReference type="SUPFAM" id="SSF142433">
    <property type="entry name" value="CinA-like"/>
    <property type="match status" value="1"/>
</dbReference>
<dbReference type="PATRIC" id="fig|706570.3.peg.1091"/>
<accession>A0A0B3BNL1</accession>
<dbReference type="Pfam" id="PF02464">
    <property type="entry name" value="CinA"/>
    <property type="match status" value="1"/>
</dbReference>
<keyword evidence="4" id="KW-1185">Reference proteome</keyword>
<evidence type="ECO:0000259" key="1">
    <source>
        <dbReference type="Pfam" id="PF02464"/>
    </source>
</evidence>
<dbReference type="OrthoDB" id="9801454at2"/>